<organism evidence="1 2">
    <name type="scientific">Cymbomonas tetramitiformis</name>
    <dbReference type="NCBI Taxonomy" id="36881"/>
    <lineage>
        <taxon>Eukaryota</taxon>
        <taxon>Viridiplantae</taxon>
        <taxon>Chlorophyta</taxon>
        <taxon>Pyramimonadophyceae</taxon>
        <taxon>Pyramimonadales</taxon>
        <taxon>Pyramimonadaceae</taxon>
        <taxon>Cymbomonas</taxon>
    </lineage>
</organism>
<accession>A0AAE0EWH5</accession>
<evidence type="ECO:0000313" key="1">
    <source>
        <dbReference type="EMBL" id="KAK3243216.1"/>
    </source>
</evidence>
<keyword evidence="2" id="KW-1185">Reference proteome</keyword>
<dbReference type="AlphaFoldDB" id="A0AAE0EWH5"/>
<dbReference type="EMBL" id="LGRX02033061">
    <property type="protein sequence ID" value="KAK3243216.1"/>
    <property type="molecule type" value="Genomic_DNA"/>
</dbReference>
<proteinExistence type="predicted"/>
<sequence length="112" mass="12996">MPTDAEEEERQSEKLAANLRAKEVKQYAYQYRRWCPNFPPFDKDVPDHAEAVFEYINEAAIDHKENSKQSYTECLEKLHVMGKHSSVETLIDDRKGRMVKKAVDPLKEAPVS</sequence>
<gene>
    <name evidence="1" type="ORF">CYMTET_47116</name>
</gene>
<dbReference type="Proteomes" id="UP001190700">
    <property type="component" value="Unassembled WGS sequence"/>
</dbReference>
<protein>
    <submittedName>
        <fullName evidence="1">Uncharacterized protein</fullName>
    </submittedName>
</protein>
<reference evidence="1 2" key="1">
    <citation type="journal article" date="2015" name="Genome Biol. Evol.">
        <title>Comparative Genomics of a Bacterivorous Green Alga Reveals Evolutionary Causalities and Consequences of Phago-Mixotrophic Mode of Nutrition.</title>
        <authorList>
            <person name="Burns J.A."/>
            <person name="Paasch A."/>
            <person name="Narechania A."/>
            <person name="Kim E."/>
        </authorList>
    </citation>
    <scope>NUCLEOTIDE SEQUENCE [LARGE SCALE GENOMIC DNA]</scope>
    <source>
        <strain evidence="1 2">PLY_AMNH</strain>
    </source>
</reference>
<comment type="caution">
    <text evidence="1">The sequence shown here is derived from an EMBL/GenBank/DDBJ whole genome shotgun (WGS) entry which is preliminary data.</text>
</comment>
<evidence type="ECO:0000313" key="2">
    <source>
        <dbReference type="Proteomes" id="UP001190700"/>
    </source>
</evidence>
<name>A0AAE0EWH5_9CHLO</name>